<evidence type="ECO:0000256" key="9">
    <source>
        <dbReference type="SAM" id="MobiDB-lite"/>
    </source>
</evidence>
<dbReference type="InterPro" id="IPR007502">
    <property type="entry name" value="Helicase-assoc_dom"/>
</dbReference>
<feature type="domain" description="Helicase ATP-binding" evidence="11">
    <location>
        <begin position="20"/>
        <end position="181"/>
    </location>
</feature>
<evidence type="ECO:0000256" key="3">
    <source>
        <dbReference type="ARBA" id="ARBA00022801"/>
    </source>
</evidence>
<dbReference type="GO" id="GO:0005524">
    <property type="term" value="F:ATP binding"/>
    <property type="evidence" value="ECO:0007669"/>
    <property type="project" value="UniProtKB-KW"/>
</dbReference>
<feature type="compositionally biased region" description="Gly residues" evidence="9">
    <location>
        <begin position="1261"/>
        <end position="1273"/>
    </location>
</feature>
<dbReference type="InterPro" id="IPR014001">
    <property type="entry name" value="Helicase_ATP-bd"/>
</dbReference>
<dbReference type="InterPro" id="IPR011598">
    <property type="entry name" value="bHLH_dom"/>
</dbReference>
<dbReference type="SMART" id="SM00487">
    <property type="entry name" value="DEXDc"/>
    <property type="match status" value="1"/>
</dbReference>
<evidence type="ECO:0000259" key="12">
    <source>
        <dbReference type="PROSITE" id="PS51194"/>
    </source>
</evidence>
<evidence type="ECO:0000256" key="2">
    <source>
        <dbReference type="ARBA" id="ARBA00022741"/>
    </source>
</evidence>
<evidence type="ECO:0000313" key="13">
    <source>
        <dbReference type="EMBL" id="KAJ6218181.1"/>
    </source>
</evidence>
<keyword evidence="8" id="KW-0539">Nucleus</keyword>
<dbReference type="CDD" id="cd18791">
    <property type="entry name" value="SF2_C_RHA"/>
    <property type="match status" value="1"/>
</dbReference>
<gene>
    <name evidence="13" type="ORF">RDWZM_009338</name>
</gene>
<dbReference type="Gene3D" id="1.20.120.1080">
    <property type="match status" value="1"/>
</dbReference>
<evidence type="ECO:0000256" key="6">
    <source>
        <dbReference type="ARBA" id="ARBA00023015"/>
    </source>
</evidence>
<dbReference type="InterPro" id="IPR027417">
    <property type="entry name" value="P-loop_NTPase"/>
</dbReference>
<proteinExistence type="predicted"/>
<evidence type="ECO:0000256" key="5">
    <source>
        <dbReference type="ARBA" id="ARBA00022840"/>
    </source>
</evidence>
<dbReference type="FunFam" id="3.40.50.300:FF:001922">
    <property type="entry name" value="DEAH (Asp-Glu-Ala-His) box polypeptide 29"/>
    <property type="match status" value="1"/>
</dbReference>
<dbReference type="PROSITE" id="PS51194">
    <property type="entry name" value="HELICASE_CTER"/>
    <property type="match status" value="1"/>
</dbReference>
<organism evidence="13 14">
    <name type="scientific">Blomia tropicalis</name>
    <name type="common">Mite</name>
    <dbReference type="NCBI Taxonomy" id="40697"/>
    <lineage>
        <taxon>Eukaryota</taxon>
        <taxon>Metazoa</taxon>
        <taxon>Ecdysozoa</taxon>
        <taxon>Arthropoda</taxon>
        <taxon>Chelicerata</taxon>
        <taxon>Arachnida</taxon>
        <taxon>Acari</taxon>
        <taxon>Acariformes</taxon>
        <taxon>Sarcoptiformes</taxon>
        <taxon>Astigmata</taxon>
        <taxon>Glycyphagoidea</taxon>
        <taxon>Echimyopodidae</taxon>
        <taxon>Blomia</taxon>
    </lineage>
</organism>
<evidence type="ECO:0000256" key="8">
    <source>
        <dbReference type="ARBA" id="ARBA00023242"/>
    </source>
</evidence>
<dbReference type="SUPFAM" id="SSF47459">
    <property type="entry name" value="HLH, helix-loop-helix DNA-binding domain"/>
    <property type="match status" value="1"/>
</dbReference>
<feature type="compositionally biased region" description="Basic and acidic residues" evidence="9">
    <location>
        <begin position="589"/>
        <end position="604"/>
    </location>
</feature>
<dbReference type="GO" id="GO:0004386">
    <property type="term" value="F:helicase activity"/>
    <property type="evidence" value="ECO:0007669"/>
    <property type="project" value="UniProtKB-KW"/>
</dbReference>
<dbReference type="GO" id="GO:0003723">
    <property type="term" value="F:RNA binding"/>
    <property type="evidence" value="ECO:0007669"/>
    <property type="project" value="TreeGrafter"/>
</dbReference>
<dbReference type="EMBL" id="JAPWDV010000003">
    <property type="protein sequence ID" value="KAJ6218181.1"/>
    <property type="molecule type" value="Genomic_DNA"/>
</dbReference>
<dbReference type="InterPro" id="IPR011709">
    <property type="entry name" value="DEAD-box_helicase_OB_fold"/>
</dbReference>
<reference evidence="13" key="1">
    <citation type="submission" date="2022-12" db="EMBL/GenBank/DDBJ databases">
        <title>Genome assemblies of Blomia tropicalis.</title>
        <authorList>
            <person name="Cui Y."/>
        </authorList>
    </citation>
    <scope>NUCLEOTIDE SEQUENCE</scope>
    <source>
        <tissue evidence="13">Adult mites</tissue>
    </source>
</reference>
<dbReference type="PROSITE" id="PS50888">
    <property type="entry name" value="BHLH"/>
    <property type="match status" value="1"/>
</dbReference>
<dbReference type="SUPFAM" id="SSF52540">
    <property type="entry name" value="P-loop containing nucleoside triphosphate hydrolases"/>
    <property type="match status" value="1"/>
</dbReference>
<dbReference type="Gene3D" id="4.10.280.10">
    <property type="entry name" value="Helix-loop-helix DNA-binding domain"/>
    <property type="match status" value="1"/>
</dbReference>
<evidence type="ECO:0000259" key="10">
    <source>
        <dbReference type="PROSITE" id="PS50888"/>
    </source>
</evidence>
<dbReference type="Pfam" id="PF00270">
    <property type="entry name" value="DEAD"/>
    <property type="match status" value="1"/>
</dbReference>
<dbReference type="CDD" id="cd18954">
    <property type="entry name" value="bHLH_TS_bHLHe22_bHLHb5"/>
    <property type="match status" value="1"/>
</dbReference>
<dbReference type="SMART" id="SM00847">
    <property type="entry name" value="HA2"/>
    <property type="match status" value="1"/>
</dbReference>
<dbReference type="Pfam" id="PF00010">
    <property type="entry name" value="HLH"/>
    <property type="match status" value="1"/>
</dbReference>
<evidence type="ECO:0000256" key="1">
    <source>
        <dbReference type="ARBA" id="ARBA00004123"/>
    </source>
</evidence>
<feature type="domain" description="BHLH" evidence="10">
    <location>
        <begin position="1304"/>
        <end position="1358"/>
    </location>
</feature>
<dbReference type="GO" id="GO:0016787">
    <property type="term" value="F:hydrolase activity"/>
    <property type="evidence" value="ECO:0007669"/>
    <property type="project" value="UniProtKB-KW"/>
</dbReference>
<dbReference type="FunFam" id="3.40.50.300:FF:004714">
    <property type="entry name" value="DEAD/DEAH box helicase"/>
    <property type="match status" value="1"/>
</dbReference>
<sequence length="1434" mass="162225">MNLPHGEIDQFWLFVQKFSSAQNNSFSVILVAGDTGCGKSTQLPQYLLQAGYENICCTQPRRLACISLRNRLSVETFDEYGSQIGYQIRFEKHKSKHTKVLFMTEGLLLRQMIENPTLSNYNVIILDEIHERHISCDFLLGAIKCLLNHRKGDLKVILMSATVNCELFSKYFGKCPVIKVPGRLYPIKLEYYPIDKFALSSKNSRINPEPYLKLLKHIDDNFLDSERGDVLVFLSGYLEIETVGETLKAYADQTGKWIILYLHSTLSIAEQDKVFDIAPDGIRKCILSTNIAETSLTIDGIRFVLDSGKVKEMYYDAKIRMQKLQEIWISKASAEQRKGRAGRTGPGVCYRLYSPKDFENFLDFSTPEIKRTSLESLLLSMVSMGINNVRQFPFIESPDVSNIENTLKCLIDYGTLNEDESITLLGRILSKLPVDISIGKMLIMAIGQNMFEYFLSAAACLSINALFSSRFQNDSEVLEQRKQLNSFEGDLFSYINFYSRWLVCRAKGINTRQWCRKVGIEEQRFFEATKLRNQFKEIVTEAGLVQNAKDQQETLTRSERITKHGERKLYRKLKQEHDQQKHKRRKVLSRYEMENDRQDESKDPEANIKDIEFKLIFDSKHLVEIEERHRLNSSEVQLAKMLIAMSFYPQLAIADLDNSFRTDCDQMFHTKDKPFVVLHPTSVFYNQPEFLKPKDIEHTDLGTVSSQHILLGYLSFIETTKTYICNCYSISALHALLLCARQLDTNEDMSRIVCDQWIELQCVSYEESQDMLLMAIQIRQLWTQFFTNMFNGLEENESEDNKNQKSLNDKDSLDLLKQSLVTYLRYRPKYSIKRLLSADVKCLYSQQALSSDDLKQWKSHKPIRWLLNESITAVSNLKKGGIRLANINFNCLKINQTDESRKAARKKYECPLCKQTMHLSTIEWARHEQLCVEKANGQNYKEKKKMENTMTETHLDEISYFCKQCDLITRYQKRFETTSRVFVLDCPLLFAFHVATTYSGIDVDLTTTTMNPINGASNVNMFECIPSKEVSNKSSPTACRTVDNRLSVSGGGGGGGAHLSATSVPLNADMTQPSISCLTLFASGGPISDTSVASVEHVEQRGGTIGALSHSANYYLNSARASEFSIFPKLSEQQQQQAAHGSNKPLSFESCSISNLYPVLSSSTSLQLASQSEALFDKNISLDGENMKSHVDGKEKSRYQLLFKQHQTCELLKTDSGPACFRTSLSSNLEQIENISQNEMKRGGNDHHCVESSINNDVLISGGGSGGVGGGNRKSGRMSKSINVRNQRTTSDSIGVNESSSVQHVRLNINARERRRMHDLNDALDELRSVIPYAHSPSVRKLSKIATLLLAKNFILMQGNAIEELRRLIVYMYQSGVPLPPNLPPLSTVGSAGRPINVQHLASFGGSATEEMIALESCKSQSGPADQPSSDSQS</sequence>
<keyword evidence="4" id="KW-0347">Helicase</keyword>
<comment type="subcellular location">
    <subcellularLocation>
        <location evidence="1">Nucleus</location>
    </subcellularLocation>
</comment>
<comment type="caution">
    <text evidence="13">The sequence shown here is derived from an EMBL/GenBank/DDBJ whole genome shotgun (WGS) entry which is preliminary data.</text>
</comment>
<dbReference type="PANTHER" id="PTHR18934:SF221">
    <property type="entry name" value="ATP-DEPENDENT RNA HELICASE DHX34-RELATED"/>
    <property type="match status" value="1"/>
</dbReference>
<feature type="compositionally biased region" description="Polar residues" evidence="9">
    <location>
        <begin position="1278"/>
        <end position="1294"/>
    </location>
</feature>
<feature type="region of interest" description="Disordered" evidence="9">
    <location>
        <begin position="573"/>
        <end position="604"/>
    </location>
</feature>
<dbReference type="SMART" id="SM00353">
    <property type="entry name" value="HLH"/>
    <property type="match status" value="1"/>
</dbReference>
<keyword evidence="7" id="KW-0804">Transcription</keyword>
<keyword evidence="6" id="KW-0805">Transcription regulation</keyword>
<name>A0A9Q0RKZ1_BLOTA</name>
<dbReference type="InterPro" id="IPR011545">
    <property type="entry name" value="DEAD/DEAH_box_helicase_dom"/>
</dbReference>
<dbReference type="GO" id="GO:0005634">
    <property type="term" value="C:nucleus"/>
    <property type="evidence" value="ECO:0007669"/>
    <property type="project" value="UniProtKB-SubCell"/>
</dbReference>
<dbReference type="SMART" id="SM00490">
    <property type="entry name" value="HELICc"/>
    <property type="match status" value="1"/>
</dbReference>
<evidence type="ECO:0000256" key="7">
    <source>
        <dbReference type="ARBA" id="ARBA00023163"/>
    </source>
</evidence>
<keyword evidence="14" id="KW-1185">Reference proteome</keyword>
<evidence type="ECO:0000259" key="11">
    <source>
        <dbReference type="PROSITE" id="PS51192"/>
    </source>
</evidence>
<dbReference type="PANTHER" id="PTHR18934">
    <property type="entry name" value="ATP-DEPENDENT RNA HELICASE"/>
    <property type="match status" value="1"/>
</dbReference>
<feature type="region of interest" description="Disordered" evidence="9">
    <location>
        <begin position="1260"/>
        <end position="1294"/>
    </location>
</feature>
<feature type="domain" description="Helicase C-terminal" evidence="12">
    <location>
        <begin position="217"/>
        <end position="385"/>
    </location>
</feature>
<protein>
    <recommendedName>
        <fullName evidence="15">ATP-dependent RNA helicase DHX34</fullName>
    </recommendedName>
</protein>
<dbReference type="InterPro" id="IPR036638">
    <property type="entry name" value="HLH_DNA-bd_sf"/>
</dbReference>
<dbReference type="InterPro" id="IPR001650">
    <property type="entry name" value="Helicase_C-like"/>
</dbReference>
<dbReference type="FunFam" id="4.10.280.10:FF:000026">
    <property type="entry name" value="Basic helix-loop-helix family, member e23"/>
    <property type="match status" value="1"/>
</dbReference>
<accession>A0A9Q0RKZ1</accession>
<keyword evidence="3" id="KW-0378">Hydrolase</keyword>
<dbReference type="PROSITE" id="PS51192">
    <property type="entry name" value="HELICASE_ATP_BIND_1"/>
    <property type="match status" value="1"/>
</dbReference>
<evidence type="ECO:0000313" key="14">
    <source>
        <dbReference type="Proteomes" id="UP001142055"/>
    </source>
</evidence>
<evidence type="ECO:0000256" key="4">
    <source>
        <dbReference type="ARBA" id="ARBA00022806"/>
    </source>
</evidence>
<dbReference type="Pfam" id="PF00271">
    <property type="entry name" value="Helicase_C"/>
    <property type="match status" value="1"/>
</dbReference>
<keyword evidence="2" id="KW-0547">Nucleotide-binding</keyword>
<dbReference type="Pfam" id="PF07717">
    <property type="entry name" value="OB_NTP_bind"/>
    <property type="match status" value="1"/>
</dbReference>
<dbReference type="GO" id="GO:0046983">
    <property type="term" value="F:protein dimerization activity"/>
    <property type="evidence" value="ECO:0007669"/>
    <property type="project" value="InterPro"/>
</dbReference>
<dbReference type="Gene3D" id="3.40.50.300">
    <property type="entry name" value="P-loop containing nucleotide triphosphate hydrolases"/>
    <property type="match status" value="2"/>
</dbReference>
<keyword evidence="5" id="KW-0067">ATP-binding</keyword>
<evidence type="ECO:0008006" key="15">
    <source>
        <dbReference type="Google" id="ProtNLM"/>
    </source>
</evidence>
<dbReference type="Proteomes" id="UP001142055">
    <property type="component" value="Chromosome 3"/>
</dbReference>